<dbReference type="EMBL" id="CP137310">
    <property type="protein sequence ID" value="WQF84628.1"/>
    <property type="molecule type" value="Genomic_DNA"/>
</dbReference>
<dbReference type="Gene3D" id="1.20.1250.20">
    <property type="entry name" value="MFS general substrate transporter like domains"/>
    <property type="match status" value="1"/>
</dbReference>
<feature type="transmembrane region" description="Helical" evidence="6">
    <location>
        <begin position="130"/>
        <end position="152"/>
    </location>
</feature>
<feature type="transmembrane region" description="Helical" evidence="6">
    <location>
        <begin position="358"/>
        <end position="374"/>
    </location>
</feature>
<evidence type="ECO:0000256" key="6">
    <source>
        <dbReference type="SAM" id="Phobius"/>
    </source>
</evidence>
<dbReference type="GeneID" id="87946145"/>
<gene>
    <name evidence="7" type="ORF">CDEST_09642</name>
</gene>
<dbReference type="Pfam" id="PF05978">
    <property type="entry name" value="UNC-93"/>
    <property type="match status" value="1"/>
</dbReference>
<dbReference type="InterPro" id="IPR036259">
    <property type="entry name" value="MFS_trans_sf"/>
</dbReference>
<name>A0AAX4INR7_9PEZI</name>
<keyword evidence="8" id="KW-1185">Reference proteome</keyword>
<keyword evidence="4 6" id="KW-0472">Membrane</keyword>
<feature type="compositionally biased region" description="Basic and acidic residues" evidence="5">
    <location>
        <begin position="469"/>
        <end position="482"/>
    </location>
</feature>
<reference evidence="8" key="1">
    <citation type="journal article" date="2023" name="bioRxiv">
        <title>Complete genome of the Medicago anthracnose fungus, Colletotrichum destructivum, reveals a mini-chromosome-like region within a core chromosome.</title>
        <authorList>
            <person name="Lapalu N."/>
            <person name="Simon A."/>
            <person name="Lu A."/>
            <person name="Plaumann P.-L."/>
            <person name="Amselem J."/>
            <person name="Pigne S."/>
            <person name="Auger A."/>
            <person name="Koch C."/>
            <person name="Dallery J.-F."/>
            <person name="O'Connell R.J."/>
        </authorList>
    </citation>
    <scope>NUCLEOTIDE SEQUENCE [LARGE SCALE GENOMIC DNA]</scope>
    <source>
        <strain evidence="8">CBS 520.97</strain>
    </source>
</reference>
<feature type="transmembrane region" description="Helical" evidence="6">
    <location>
        <begin position="101"/>
        <end position="118"/>
    </location>
</feature>
<dbReference type="InterPro" id="IPR051617">
    <property type="entry name" value="UNC-93-like_regulator"/>
</dbReference>
<evidence type="ECO:0000256" key="3">
    <source>
        <dbReference type="ARBA" id="ARBA00022989"/>
    </source>
</evidence>
<feature type="transmembrane region" description="Helical" evidence="6">
    <location>
        <begin position="286"/>
        <end position="308"/>
    </location>
</feature>
<evidence type="ECO:0000256" key="1">
    <source>
        <dbReference type="ARBA" id="ARBA00004141"/>
    </source>
</evidence>
<feature type="region of interest" description="Disordered" evidence="5">
    <location>
        <begin position="457"/>
        <end position="482"/>
    </location>
</feature>
<proteinExistence type="predicted"/>
<dbReference type="PANTHER" id="PTHR23294">
    <property type="entry name" value="ET TRANSLATION PRODUCT-RELATED"/>
    <property type="match status" value="1"/>
</dbReference>
<evidence type="ECO:0000313" key="8">
    <source>
        <dbReference type="Proteomes" id="UP001322277"/>
    </source>
</evidence>
<comment type="subcellular location">
    <subcellularLocation>
        <location evidence="1">Membrane</location>
        <topology evidence="1">Multi-pass membrane protein</topology>
    </subcellularLocation>
</comment>
<keyword evidence="2 6" id="KW-0812">Transmembrane</keyword>
<protein>
    <submittedName>
        <fullName evidence="7">Ion channel regulatory protein, UNC-93</fullName>
    </submittedName>
</protein>
<dbReference type="PANTHER" id="PTHR23294:SF57">
    <property type="entry name" value="CINA C-TERMINAL DOMAIN-CONTAINING PROTEIN"/>
    <property type="match status" value="1"/>
</dbReference>
<dbReference type="SUPFAM" id="SSF103473">
    <property type="entry name" value="MFS general substrate transporter"/>
    <property type="match status" value="1"/>
</dbReference>
<feature type="transmembrane region" description="Helical" evidence="6">
    <location>
        <begin position="164"/>
        <end position="185"/>
    </location>
</feature>
<dbReference type="GO" id="GO:0016020">
    <property type="term" value="C:membrane"/>
    <property type="evidence" value="ECO:0007669"/>
    <property type="project" value="UniProtKB-SubCell"/>
</dbReference>
<keyword evidence="3 6" id="KW-1133">Transmembrane helix</keyword>
<evidence type="ECO:0000256" key="4">
    <source>
        <dbReference type="ARBA" id="ARBA00023136"/>
    </source>
</evidence>
<dbReference type="KEGG" id="cdet:87946145"/>
<evidence type="ECO:0000256" key="5">
    <source>
        <dbReference type="SAM" id="MobiDB-lite"/>
    </source>
</evidence>
<feature type="transmembrane region" description="Helical" evidence="6">
    <location>
        <begin position="77"/>
        <end position="94"/>
    </location>
</feature>
<feature type="transmembrane region" description="Helical" evidence="6">
    <location>
        <begin position="320"/>
        <end position="338"/>
    </location>
</feature>
<dbReference type="InterPro" id="IPR010291">
    <property type="entry name" value="Ion_channel_UNC-93"/>
</dbReference>
<feature type="transmembrane region" description="Helical" evidence="6">
    <location>
        <begin position="254"/>
        <end position="274"/>
    </location>
</feature>
<dbReference type="RefSeq" id="XP_062781852.1">
    <property type="nucleotide sequence ID" value="XM_062925801.1"/>
</dbReference>
<evidence type="ECO:0000313" key="7">
    <source>
        <dbReference type="EMBL" id="WQF84628.1"/>
    </source>
</evidence>
<feature type="transmembrane region" description="Helical" evidence="6">
    <location>
        <begin position="197"/>
        <end position="217"/>
    </location>
</feature>
<sequence>MASTRLAQIYRSCLFQIIIVGLVAFCEPGIWTALNNLGAGGNASVRPSPSLIKQICPVETGLAHTTPQPFLNNAANALTYGLMSVGCFIAGGVTNKITAKWTLVIGAAFYTPYAAGLYCNNRYGNEWFLLLGAGFCGIGASLLWASEAAIAVGYPEAEKRGRYVGIWMGIRQMGPLVGGAISLALNIKTSQKGKVTYTTYLGLVAISSLGAPLALLLSQPQKVVRTDGTKIPYMRKTNFGIEARAIWKQLKNKYMLLLIPVFLAGQFGTTYQGNYLTTYFTVRSRALASFLTAVVGASANIITGAILDMKRFERPAKSKAVYLIVLTFVTAAWTWNAVIETRLSSMAEPPSFDLGDGAFFNSAFTVYMFFKFFYEMLQTYIYWLMAEIKGAQGDGDIARTTGILRSWESIGSTIAYAVGATHWPNRNQMILGFSLWAVTIPFTLLAVFGDWNQAGGDGAAEATDETESDLERVAVQGKRDAA</sequence>
<dbReference type="Proteomes" id="UP001322277">
    <property type="component" value="Chromosome 6"/>
</dbReference>
<feature type="transmembrane region" description="Helical" evidence="6">
    <location>
        <begin position="12"/>
        <end position="34"/>
    </location>
</feature>
<organism evidence="7 8">
    <name type="scientific">Colletotrichum destructivum</name>
    <dbReference type="NCBI Taxonomy" id="34406"/>
    <lineage>
        <taxon>Eukaryota</taxon>
        <taxon>Fungi</taxon>
        <taxon>Dikarya</taxon>
        <taxon>Ascomycota</taxon>
        <taxon>Pezizomycotina</taxon>
        <taxon>Sordariomycetes</taxon>
        <taxon>Hypocreomycetidae</taxon>
        <taxon>Glomerellales</taxon>
        <taxon>Glomerellaceae</taxon>
        <taxon>Colletotrichum</taxon>
        <taxon>Colletotrichum destructivum species complex</taxon>
    </lineage>
</organism>
<evidence type="ECO:0000256" key="2">
    <source>
        <dbReference type="ARBA" id="ARBA00022692"/>
    </source>
</evidence>
<feature type="transmembrane region" description="Helical" evidence="6">
    <location>
        <begin position="429"/>
        <end position="448"/>
    </location>
</feature>
<accession>A0AAX4INR7</accession>
<dbReference type="AlphaFoldDB" id="A0AAX4INR7"/>